<evidence type="ECO:0000313" key="3">
    <source>
        <dbReference type="EMBL" id="QQP40659.1"/>
    </source>
</evidence>
<sequence>MFPITEEEVKKALPKEDANTDPLGMDAFDSVSHKSVRWACMRLGIPDPLINYFQQVLGAATTAIGRNAPVSINSGVLQGDPLSSLLFNFVLDGVLEEALDRQGPQQDRYELDGTPASALLYADDAVLLSRSEAGLQAFLDAFNEAAGKVGLKLNPSKCRYFAAGRGSRSARSCLKLADTTLSPMSPEDTQKYLGLLYSPEGVRMGNITAALRKGVANIYATNISLQHKYWCLRDFLLPRFVYELSLGRVGTRDIETADHLVREFMRSLGRLPRCTPVEFFHAPTSMGGLGLMQFRSKIVCAKNGAAKAAANSSDPLVKAAVKCDPLS</sequence>
<feature type="compositionally biased region" description="Basic and acidic residues" evidence="1">
    <location>
        <begin position="7"/>
        <end position="18"/>
    </location>
</feature>
<keyword evidence="4" id="KW-1185">Reference proteome</keyword>
<feature type="domain" description="Reverse transcriptase" evidence="2">
    <location>
        <begin position="1"/>
        <end position="197"/>
    </location>
</feature>
<dbReference type="OrthoDB" id="7978815at2759"/>
<dbReference type="GO" id="GO:0071897">
    <property type="term" value="P:DNA biosynthetic process"/>
    <property type="evidence" value="ECO:0007669"/>
    <property type="project" value="UniProtKB-ARBA"/>
</dbReference>
<dbReference type="InterPro" id="IPR000477">
    <property type="entry name" value="RT_dom"/>
</dbReference>
<name>A0A7T8JZZ1_CALRO</name>
<proteinExistence type="predicted"/>
<organism evidence="3 4">
    <name type="scientific">Caligus rogercresseyi</name>
    <name type="common">Sea louse</name>
    <dbReference type="NCBI Taxonomy" id="217165"/>
    <lineage>
        <taxon>Eukaryota</taxon>
        <taxon>Metazoa</taxon>
        <taxon>Ecdysozoa</taxon>
        <taxon>Arthropoda</taxon>
        <taxon>Crustacea</taxon>
        <taxon>Multicrustacea</taxon>
        <taxon>Hexanauplia</taxon>
        <taxon>Copepoda</taxon>
        <taxon>Siphonostomatoida</taxon>
        <taxon>Caligidae</taxon>
        <taxon>Caligus</taxon>
    </lineage>
</organism>
<dbReference type="SUPFAM" id="SSF56672">
    <property type="entry name" value="DNA/RNA polymerases"/>
    <property type="match status" value="1"/>
</dbReference>
<dbReference type="PANTHER" id="PTHR47027">
    <property type="entry name" value="REVERSE TRANSCRIPTASE DOMAIN-CONTAINING PROTEIN"/>
    <property type="match status" value="1"/>
</dbReference>
<dbReference type="AlphaFoldDB" id="A0A7T8JZZ1"/>
<evidence type="ECO:0000313" key="4">
    <source>
        <dbReference type="Proteomes" id="UP000595437"/>
    </source>
</evidence>
<dbReference type="Pfam" id="PF00078">
    <property type="entry name" value="RVT_1"/>
    <property type="match status" value="1"/>
</dbReference>
<evidence type="ECO:0000259" key="2">
    <source>
        <dbReference type="PROSITE" id="PS50878"/>
    </source>
</evidence>
<reference evidence="4" key="1">
    <citation type="submission" date="2021-01" db="EMBL/GenBank/DDBJ databases">
        <title>Caligus Genome Assembly.</title>
        <authorList>
            <person name="Gallardo-Escarate C."/>
        </authorList>
    </citation>
    <scope>NUCLEOTIDE SEQUENCE [LARGE SCALE GENOMIC DNA]</scope>
</reference>
<protein>
    <submittedName>
        <fullName evidence="3">Retrovirus-related Pol polyprotein from type-2 retrotransposable element R2DM-like Protein</fullName>
    </submittedName>
</protein>
<dbReference type="InterPro" id="IPR043502">
    <property type="entry name" value="DNA/RNA_pol_sf"/>
</dbReference>
<accession>A0A7T8JZZ1</accession>
<gene>
    <name evidence="3" type="ORF">FKW44_014783</name>
</gene>
<dbReference type="PANTHER" id="PTHR47027:SF20">
    <property type="entry name" value="REVERSE TRANSCRIPTASE-LIKE PROTEIN WITH RNA-DIRECTED DNA POLYMERASE DOMAIN"/>
    <property type="match status" value="1"/>
</dbReference>
<evidence type="ECO:0000256" key="1">
    <source>
        <dbReference type="SAM" id="MobiDB-lite"/>
    </source>
</evidence>
<dbReference type="Proteomes" id="UP000595437">
    <property type="component" value="Chromosome 10"/>
</dbReference>
<feature type="region of interest" description="Disordered" evidence="1">
    <location>
        <begin position="1"/>
        <end position="24"/>
    </location>
</feature>
<dbReference type="EMBL" id="CP045899">
    <property type="protein sequence ID" value="QQP40659.1"/>
    <property type="molecule type" value="Genomic_DNA"/>
</dbReference>
<dbReference type="PROSITE" id="PS50878">
    <property type="entry name" value="RT_POL"/>
    <property type="match status" value="1"/>
</dbReference>